<accession>A0A4Z2FLS7</accession>
<evidence type="ECO:0000313" key="2">
    <source>
        <dbReference type="Proteomes" id="UP000314294"/>
    </source>
</evidence>
<sequence length="92" mass="10299">MDEQQRQHLIQIATSRASYPERLIQSAISRASHRERLIQNASHGGGGVSSCNNEDFIQIANHFDDNGKIRRPGHVPAAFEIRRSDSSTMEAQ</sequence>
<proteinExistence type="predicted"/>
<evidence type="ECO:0000313" key="1">
    <source>
        <dbReference type="EMBL" id="TNN41232.1"/>
    </source>
</evidence>
<dbReference type="Proteomes" id="UP000314294">
    <property type="component" value="Unassembled WGS sequence"/>
</dbReference>
<reference evidence="1 2" key="1">
    <citation type="submission" date="2019-03" db="EMBL/GenBank/DDBJ databases">
        <title>First draft genome of Liparis tanakae, snailfish: a comprehensive survey of snailfish specific genes.</title>
        <authorList>
            <person name="Kim W."/>
            <person name="Song I."/>
            <person name="Jeong J.-H."/>
            <person name="Kim D."/>
            <person name="Kim S."/>
            <person name="Ryu S."/>
            <person name="Song J.Y."/>
            <person name="Lee S.K."/>
        </authorList>
    </citation>
    <scope>NUCLEOTIDE SEQUENCE [LARGE SCALE GENOMIC DNA]</scope>
    <source>
        <tissue evidence="1">Muscle</tissue>
    </source>
</reference>
<name>A0A4Z2FLS7_9TELE</name>
<keyword evidence="2" id="KW-1185">Reference proteome</keyword>
<comment type="caution">
    <text evidence="1">The sequence shown here is derived from an EMBL/GenBank/DDBJ whole genome shotgun (WGS) entry which is preliminary data.</text>
</comment>
<gene>
    <name evidence="1" type="ORF">EYF80_048614</name>
</gene>
<dbReference type="AlphaFoldDB" id="A0A4Z2FLS7"/>
<organism evidence="1 2">
    <name type="scientific">Liparis tanakae</name>
    <name type="common">Tanaka's snailfish</name>
    <dbReference type="NCBI Taxonomy" id="230148"/>
    <lineage>
        <taxon>Eukaryota</taxon>
        <taxon>Metazoa</taxon>
        <taxon>Chordata</taxon>
        <taxon>Craniata</taxon>
        <taxon>Vertebrata</taxon>
        <taxon>Euteleostomi</taxon>
        <taxon>Actinopterygii</taxon>
        <taxon>Neopterygii</taxon>
        <taxon>Teleostei</taxon>
        <taxon>Neoteleostei</taxon>
        <taxon>Acanthomorphata</taxon>
        <taxon>Eupercaria</taxon>
        <taxon>Perciformes</taxon>
        <taxon>Cottioidei</taxon>
        <taxon>Cottales</taxon>
        <taxon>Liparidae</taxon>
        <taxon>Liparis</taxon>
    </lineage>
</organism>
<dbReference type="EMBL" id="SRLO01001125">
    <property type="protein sequence ID" value="TNN41232.1"/>
    <property type="molecule type" value="Genomic_DNA"/>
</dbReference>
<protein>
    <submittedName>
        <fullName evidence="1">Uncharacterized protein</fullName>
    </submittedName>
</protein>